<evidence type="ECO:0000256" key="4">
    <source>
        <dbReference type="ARBA" id="ARBA00023163"/>
    </source>
</evidence>
<dbReference type="SUPFAM" id="SSF101936">
    <property type="entry name" value="DNA-binding pseudobarrel domain"/>
    <property type="match status" value="1"/>
</dbReference>
<evidence type="ECO:0000256" key="2">
    <source>
        <dbReference type="ARBA" id="ARBA00023015"/>
    </source>
</evidence>
<dbReference type="GO" id="GO:0003677">
    <property type="term" value="F:DNA binding"/>
    <property type="evidence" value="ECO:0007669"/>
    <property type="project" value="UniProtKB-KW"/>
</dbReference>
<keyword evidence="4" id="KW-0804">Transcription</keyword>
<feature type="domain" description="TF-B3" evidence="6">
    <location>
        <begin position="92"/>
        <end position="183"/>
    </location>
</feature>
<dbReference type="AlphaFoldDB" id="A0A2U1QLN4"/>
<evidence type="ECO:0000313" key="8">
    <source>
        <dbReference type="Proteomes" id="UP000245207"/>
    </source>
</evidence>
<dbReference type="InterPro" id="IPR015300">
    <property type="entry name" value="DNA-bd_pseudobarrel_sf"/>
</dbReference>
<keyword evidence="8" id="KW-1185">Reference proteome</keyword>
<name>A0A2U1QLN4_ARTAN</name>
<comment type="caution">
    <text evidence="7">The sequence shown here is derived from an EMBL/GenBank/DDBJ whole genome shotgun (WGS) entry which is preliminary data.</text>
</comment>
<evidence type="ECO:0000313" key="7">
    <source>
        <dbReference type="EMBL" id="PWA98867.1"/>
    </source>
</evidence>
<dbReference type="CDD" id="cd10017">
    <property type="entry name" value="B3_DNA"/>
    <property type="match status" value="1"/>
</dbReference>
<dbReference type="PANTHER" id="PTHR31391">
    <property type="entry name" value="B3 DOMAIN-CONTAINING PROTEIN OS11G0197600-RELATED"/>
    <property type="match status" value="1"/>
</dbReference>
<accession>A0A2U1QLN4</accession>
<keyword evidence="2" id="KW-0805">Transcription regulation</keyword>
<keyword evidence="3" id="KW-0238">DNA-binding</keyword>
<comment type="subcellular location">
    <subcellularLocation>
        <location evidence="1">Nucleus</location>
    </subcellularLocation>
</comment>
<dbReference type="InterPro" id="IPR003340">
    <property type="entry name" value="B3_DNA-bd"/>
</dbReference>
<dbReference type="InterPro" id="IPR044837">
    <property type="entry name" value="REM16-like"/>
</dbReference>
<dbReference type="PANTHER" id="PTHR31391:SF101">
    <property type="entry name" value="B3 DOMAIN-CONTAINING PROTEIN OS01G0234100"/>
    <property type="match status" value="1"/>
</dbReference>
<evidence type="ECO:0000256" key="1">
    <source>
        <dbReference type="ARBA" id="ARBA00004123"/>
    </source>
</evidence>
<keyword evidence="5" id="KW-0539">Nucleus</keyword>
<organism evidence="7 8">
    <name type="scientific">Artemisia annua</name>
    <name type="common">Sweet wormwood</name>
    <dbReference type="NCBI Taxonomy" id="35608"/>
    <lineage>
        <taxon>Eukaryota</taxon>
        <taxon>Viridiplantae</taxon>
        <taxon>Streptophyta</taxon>
        <taxon>Embryophyta</taxon>
        <taxon>Tracheophyta</taxon>
        <taxon>Spermatophyta</taxon>
        <taxon>Magnoliopsida</taxon>
        <taxon>eudicotyledons</taxon>
        <taxon>Gunneridae</taxon>
        <taxon>Pentapetalae</taxon>
        <taxon>asterids</taxon>
        <taxon>campanulids</taxon>
        <taxon>Asterales</taxon>
        <taxon>Asteraceae</taxon>
        <taxon>Asteroideae</taxon>
        <taxon>Anthemideae</taxon>
        <taxon>Artemisiinae</taxon>
        <taxon>Artemisia</taxon>
    </lineage>
</organism>
<sequence>MAIGPQSKPTDTSPVSALDVKKKALEIKKNIAHKQTTNPKPEVNFDHSRNLIVSYDPKTAALAQPLDSQSKSSPIERANEVQASLPSELPSFVKLMLPSHVTRYFCLGLPKNFCDAHLPKDDVTVVLVDEDDKEFSTKYLDRKTGLSGGWRGFSIAHKLLAGDALVFQLIEQWKMKVYIVRASGLNEIDGALDLLNLVPCDMNATEYADSPVSEGLRFSQSVIEFKDIKGVDDFSIVVDNLVIDSEIPKHFQIKYYDLCRSQNMYLHENLPKGLNVKLAVGIILETVTIADAIRACKVTITRDDIGTWDKTLKAFEEVGMKVGFLRARISKLMGLLFESNELLEVKRIEQVKAEEEMRVIKEKLCGVREVIKNLDVEMETLKLKGQKLEPVFDKEANAPW</sequence>
<evidence type="ECO:0000256" key="5">
    <source>
        <dbReference type="ARBA" id="ARBA00023242"/>
    </source>
</evidence>
<dbReference type="Pfam" id="PF02362">
    <property type="entry name" value="B3"/>
    <property type="match status" value="1"/>
</dbReference>
<dbReference type="Proteomes" id="UP000245207">
    <property type="component" value="Unassembled WGS sequence"/>
</dbReference>
<dbReference type="PROSITE" id="PS50863">
    <property type="entry name" value="B3"/>
    <property type="match status" value="1"/>
</dbReference>
<evidence type="ECO:0000259" key="6">
    <source>
        <dbReference type="PROSITE" id="PS50863"/>
    </source>
</evidence>
<dbReference type="STRING" id="35608.A0A2U1QLN4"/>
<dbReference type="GO" id="GO:0005634">
    <property type="term" value="C:nucleus"/>
    <property type="evidence" value="ECO:0007669"/>
    <property type="project" value="UniProtKB-SubCell"/>
</dbReference>
<protein>
    <submittedName>
        <fullName evidence="7">B3 DNA binding domain-containing protein</fullName>
    </submittedName>
</protein>
<dbReference type="SMART" id="SM01019">
    <property type="entry name" value="B3"/>
    <property type="match status" value="1"/>
</dbReference>
<reference evidence="7 8" key="1">
    <citation type="journal article" date="2018" name="Mol. Plant">
        <title>The genome of Artemisia annua provides insight into the evolution of Asteraceae family and artemisinin biosynthesis.</title>
        <authorList>
            <person name="Shen Q."/>
            <person name="Zhang L."/>
            <person name="Liao Z."/>
            <person name="Wang S."/>
            <person name="Yan T."/>
            <person name="Shi P."/>
            <person name="Liu M."/>
            <person name="Fu X."/>
            <person name="Pan Q."/>
            <person name="Wang Y."/>
            <person name="Lv Z."/>
            <person name="Lu X."/>
            <person name="Zhang F."/>
            <person name="Jiang W."/>
            <person name="Ma Y."/>
            <person name="Chen M."/>
            <person name="Hao X."/>
            <person name="Li L."/>
            <person name="Tang Y."/>
            <person name="Lv G."/>
            <person name="Zhou Y."/>
            <person name="Sun X."/>
            <person name="Brodelius P.E."/>
            <person name="Rose J.K.C."/>
            <person name="Tang K."/>
        </authorList>
    </citation>
    <scope>NUCLEOTIDE SEQUENCE [LARGE SCALE GENOMIC DNA]</scope>
    <source>
        <strain evidence="8">cv. Huhao1</strain>
        <tissue evidence="7">Leaf</tissue>
    </source>
</reference>
<gene>
    <name evidence="7" type="ORF">CTI12_AA014510</name>
</gene>
<dbReference type="EMBL" id="PKPP01000045">
    <property type="protein sequence ID" value="PWA98867.1"/>
    <property type="molecule type" value="Genomic_DNA"/>
</dbReference>
<evidence type="ECO:0000256" key="3">
    <source>
        <dbReference type="ARBA" id="ARBA00023125"/>
    </source>
</evidence>
<dbReference type="OrthoDB" id="1909330at2759"/>
<dbReference type="Gene3D" id="2.40.330.10">
    <property type="entry name" value="DNA-binding pseudobarrel domain"/>
    <property type="match status" value="1"/>
</dbReference>
<proteinExistence type="predicted"/>